<keyword evidence="2" id="KW-0805">Transcription regulation</keyword>
<evidence type="ECO:0000256" key="2">
    <source>
        <dbReference type="ARBA" id="ARBA00023015"/>
    </source>
</evidence>
<dbReference type="GO" id="GO:0000160">
    <property type="term" value="P:phosphorelay signal transduction system"/>
    <property type="evidence" value="ECO:0007669"/>
    <property type="project" value="InterPro"/>
</dbReference>
<dbReference type="PANTHER" id="PTHR43214:SF43">
    <property type="entry name" value="TWO-COMPONENT RESPONSE REGULATOR"/>
    <property type="match status" value="1"/>
</dbReference>
<evidence type="ECO:0000256" key="5">
    <source>
        <dbReference type="PROSITE-ProRule" id="PRU00169"/>
    </source>
</evidence>
<keyword evidence="9" id="KW-1185">Reference proteome</keyword>
<dbReference type="Pfam" id="PF00072">
    <property type="entry name" value="Response_reg"/>
    <property type="match status" value="1"/>
</dbReference>
<dbReference type="PRINTS" id="PR00038">
    <property type="entry name" value="HTHLUXR"/>
</dbReference>
<dbReference type="SMART" id="SM00448">
    <property type="entry name" value="REC"/>
    <property type="match status" value="1"/>
</dbReference>
<dbReference type="InterPro" id="IPR001789">
    <property type="entry name" value="Sig_transdc_resp-reg_receiver"/>
</dbReference>
<dbReference type="Proteomes" id="UP000256977">
    <property type="component" value="Unassembled WGS sequence"/>
</dbReference>
<dbReference type="OrthoDB" id="9780153at2"/>
<feature type="modified residue" description="4-aspartylphosphate" evidence="5">
    <location>
        <position position="56"/>
    </location>
</feature>
<dbReference type="RefSeq" id="WP_116060025.1">
    <property type="nucleotide sequence ID" value="NZ_QRDZ01000005.1"/>
</dbReference>
<proteinExistence type="predicted"/>
<dbReference type="PANTHER" id="PTHR43214">
    <property type="entry name" value="TWO-COMPONENT RESPONSE REGULATOR"/>
    <property type="match status" value="1"/>
</dbReference>
<dbReference type="InterPro" id="IPR016032">
    <property type="entry name" value="Sig_transdc_resp-reg_C-effctor"/>
</dbReference>
<feature type="domain" description="Response regulatory" evidence="7">
    <location>
        <begin position="5"/>
        <end position="121"/>
    </location>
</feature>
<dbReference type="EMBL" id="QRDZ01000005">
    <property type="protein sequence ID" value="RED85006.1"/>
    <property type="molecule type" value="Genomic_DNA"/>
</dbReference>
<feature type="domain" description="HTH luxR-type" evidence="6">
    <location>
        <begin position="152"/>
        <end position="217"/>
    </location>
</feature>
<dbReference type="InterPro" id="IPR000792">
    <property type="entry name" value="Tscrpt_reg_LuxR_C"/>
</dbReference>
<keyword evidence="3" id="KW-0238">DNA-binding</keyword>
<reference evidence="8 9" key="1">
    <citation type="submission" date="2018-07" db="EMBL/GenBank/DDBJ databases">
        <title>Genomic Encyclopedia of Type Strains, Phase III (KMG-III): the genomes of soil and plant-associated and newly described type strains.</title>
        <authorList>
            <person name="Whitman W."/>
        </authorList>
    </citation>
    <scope>NUCLEOTIDE SEQUENCE [LARGE SCALE GENOMIC DNA]</scope>
    <source>
        <strain evidence="8 9">CECT 7287</strain>
    </source>
</reference>
<organism evidence="8 9">
    <name type="scientific">Cohnella phaseoli</name>
    <dbReference type="NCBI Taxonomy" id="456490"/>
    <lineage>
        <taxon>Bacteria</taxon>
        <taxon>Bacillati</taxon>
        <taxon>Bacillota</taxon>
        <taxon>Bacilli</taxon>
        <taxon>Bacillales</taxon>
        <taxon>Paenibacillaceae</taxon>
        <taxon>Cohnella</taxon>
    </lineage>
</organism>
<accession>A0A3D9KFW0</accession>
<dbReference type="PROSITE" id="PS50043">
    <property type="entry name" value="HTH_LUXR_2"/>
    <property type="match status" value="1"/>
</dbReference>
<dbReference type="GO" id="GO:0006355">
    <property type="term" value="P:regulation of DNA-templated transcription"/>
    <property type="evidence" value="ECO:0007669"/>
    <property type="project" value="InterPro"/>
</dbReference>
<evidence type="ECO:0000256" key="3">
    <source>
        <dbReference type="ARBA" id="ARBA00023125"/>
    </source>
</evidence>
<dbReference type="SUPFAM" id="SSF52172">
    <property type="entry name" value="CheY-like"/>
    <property type="match status" value="1"/>
</dbReference>
<evidence type="ECO:0000256" key="4">
    <source>
        <dbReference type="ARBA" id="ARBA00023163"/>
    </source>
</evidence>
<evidence type="ECO:0000313" key="8">
    <source>
        <dbReference type="EMBL" id="RED85006.1"/>
    </source>
</evidence>
<evidence type="ECO:0000259" key="6">
    <source>
        <dbReference type="PROSITE" id="PS50043"/>
    </source>
</evidence>
<dbReference type="InterPro" id="IPR011006">
    <property type="entry name" value="CheY-like_superfamily"/>
</dbReference>
<sequence length="217" mass="24220">MTKITLVIADDQVLTREGLRTILNLEEDMEVVGLAKNGEEACRQAEEHRPTLVLLDIQMPVMDGISALKRIQQSCPDTRILILTTFIDTDYIVEGLANGANGYLLKDMVGDKMISSIRDTVNGQFVLPAVVAAKLAARMSQITADYEQWQRSPASSVKLTEREEDLARLIIRGLNNREIAETLHIAEGTVRNYISVMYSKLGVVDRPQAILRLQKLL</sequence>
<dbReference type="CDD" id="cd17535">
    <property type="entry name" value="REC_NarL-like"/>
    <property type="match status" value="1"/>
</dbReference>
<dbReference type="SUPFAM" id="SSF46894">
    <property type="entry name" value="C-terminal effector domain of the bipartite response regulators"/>
    <property type="match status" value="1"/>
</dbReference>
<dbReference type="InterPro" id="IPR058245">
    <property type="entry name" value="NreC/VraR/RcsB-like_REC"/>
</dbReference>
<dbReference type="InterPro" id="IPR039420">
    <property type="entry name" value="WalR-like"/>
</dbReference>
<evidence type="ECO:0000256" key="1">
    <source>
        <dbReference type="ARBA" id="ARBA00022553"/>
    </source>
</evidence>
<evidence type="ECO:0000259" key="7">
    <source>
        <dbReference type="PROSITE" id="PS50110"/>
    </source>
</evidence>
<keyword evidence="4" id="KW-0804">Transcription</keyword>
<protein>
    <submittedName>
        <fullName evidence="8">LuxR family two component transcriptional regulator</fullName>
    </submittedName>
</protein>
<comment type="caution">
    <text evidence="8">The sequence shown here is derived from an EMBL/GenBank/DDBJ whole genome shotgun (WGS) entry which is preliminary data.</text>
</comment>
<dbReference type="CDD" id="cd06170">
    <property type="entry name" value="LuxR_C_like"/>
    <property type="match status" value="1"/>
</dbReference>
<keyword evidence="1 5" id="KW-0597">Phosphoprotein</keyword>
<dbReference type="Pfam" id="PF00196">
    <property type="entry name" value="GerE"/>
    <property type="match status" value="1"/>
</dbReference>
<dbReference type="PROSITE" id="PS50110">
    <property type="entry name" value="RESPONSE_REGULATORY"/>
    <property type="match status" value="1"/>
</dbReference>
<name>A0A3D9KFW0_9BACL</name>
<evidence type="ECO:0000313" key="9">
    <source>
        <dbReference type="Proteomes" id="UP000256977"/>
    </source>
</evidence>
<dbReference type="Gene3D" id="3.40.50.2300">
    <property type="match status" value="1"/>
</dbReference>
<gene>
    <name evidence="8" type="ORF">DFP98_10510</name>
</gene>
<dbReference type="SMART" id="SM00421">
    <property type="entry name" value="HTH_LUXR"/>
    <property type="match status" value="1"/>
</dbReference>
<dbReference type="AlphaFoldDB" id="A0A3D9KFW0"/>
<dbReference type="GO" id="GO:0003677">
    <property type="term" value="F:DNA binding"/>
    <property type="evidence" value="ECO:0007669"/>
    <property type="project" value="UniProtKB-KW"/>
</dbReference>